<keyword evidence="2" id="KW-1133">Transmembrane helix</keyword>
<feature type="compositionally biased region" description="Polar residues" evidence="1">
    <location>
        <begin position="45"/>
        <end position="54"/>
    </location>
</feature>
<evidence type="ECO:0000256" key="1">
    <source>
        <dbReference type="SAM" id="MobiDB-lite"/>
    </source>
</evidence>
<accession>A0A7S0QHW2</accession>
<protein>
    <submittedName>
        <fullName evidence="3">Uncharacterized protein</fullName>
    </submittedName>
</protein>
<evidence type="ECO:0000256" key="2">
    <source>
        <dbReference type="SAM" id="Phobius"/>
    </source>
</evidence>
<dbReference type="AlphaFoldDB" id="A0A7S0QHW2"/>
<feature type="region of interest" description="Disordered" evidence="1">
    <location>
        <begin position="31"/>
        <end position="80"/>
    </location>
</feature>
<evidence type="ECO:0000313" key="3">
    <source>
        <dbReference type="EMBL" id="CAD8631463.1"/>
    </source>
</evidence>
<name>A0A7S0QHW2_9CRYP</name>
<gene>
    <name evidence="3" type="ORF">CCUR1050_LOCUS9143</name>
</gene>
<feature type="compositionally biased region" description="Basic and acidic residues" evidence="1">
    <location>
        <begin position="57"/>
        <end position="69"/>
    </location>
</feature>
<keyword evidence="2" id="KW-0812">Transmembrane</keyword>
<feature type="transmembrane region" description="Helical" evidence="2">
    <location>
        <begin position="410"/>
        <end position="434"/>
    </location>
</feature>
<proteinExistence type="predicted"/>
<reference evidence="3" key="1">
    <citation type="submission" date="2021-01" db="EMBL/GenBank/DDBJ databases">
        <authorList>
            <person name="Corre E."/>
            <person name="Pelletier E."/>
            <person name="Niang G."/>
            <person name="Scheremetjew M."/>
            <person name="Finn R."/>
            <person name="Kale V."/>
            <person name="Holt S."/>
            <person name="Cochrane G."/>
            <person name="Meng A."/>
            <person name="Brown T."/>
            <person name="Cohen L."/>
        </authorList>
    </citation>
    <scope>NUCLEOTIDE SEQUENCE</scope>
    <source>
        <strain evidence="3">CCAP979/52</strain>
    </source>
</reference>
<dbReference type="EMBL" id="HBEZ01016494">
    <property type="protein sequence ID" value="CAD8631463.1"/>
    <property type="molecule type" value="Transcribed_RNA"/>
</dbReference>
<keyword evidence="2" id="KW-0472">Membrane</keyword>
<sequence>MNTARLREEQEKLIRASRELLSRDVLSELSAKSGKSIKDKRQFDAAQTSGQSELETAPDHLPAERRKTEPLVVDDGKEDGDRLSIMSEDSQDDISADVTETCQKFVDLSSLSAGTRRAAAPHIYNIFEQIFMEDSCASIPELPDGVKRSSVLAVKSKMNRSSRASAESAYVVRVELVQHFNEIVSAGTGQGRFQFERQILADLAIALNVSKKRFIVERIEPKEGWEKHTIFDLLIVPDEDPTATPTCGQLAALIVEEVNQGSLRSMPSMRKSLRAELRKEHDDMRQTSTGLKDSDGDLKFSLLRGGIFVDSKHISVMSAVHRGEDVSSGSHGALETETGMEPEGLRLALALQEKEMSAARRQREERRAREGFWVDVEAGKPPPAVEADNFPGQYGTFSGHASQSSGNGAFLYWVMAIGGGIMLLLMVHVLYLHFHQASSEGGAR</sequence>
<organism evidence="3">
    <name type="scientific">Cryptomonas curvata</name>
    <dbReference type="NCBI Taxonomy" id="233186"/>
    <lineage>
        <taxon>Eukaryota</taxon>
        <taxon>Cryptophyceae</taxon>
        <taxon>Cryptomonadales</taxon>
        <taxon>Cryptomonadaceae</taxon>
        <taxon>Cryptomonas</taxon>
    </lineage>
</organism>